<feature type="transmembrane region" description="Helical" evidence="6">
    <location>
        <begin position="270"/>
        <end position="288"/>
    </location>
</feature>
<feature type="transmembrane region" description="Helical" evidence="6">
    <location>
        <begin position="246"/>
        <end position="264"/>
    </location>
</feature>
<keyword evidence="9" id="KW-1185">Reference proteome</keyword>
<comment type="caution">
    <text evidence="8">The sequence shown here is derived from an EMBL/GenBank/DDBJ whole genome shotgun (WGS) entry which is preliminary data.</text>
</comment>
<evidence type="ECO:0000256" key="3">
    <source>
        <dbReference type="ARBA" id="ARBA00022692"/>
    </source>
</evidence>
<dbReference type="InterPro" id="IPR037185">
    <property type="entry name" value="EmrE-like"/>
</dbReference>
<evidence type="ECO:0000259" key="7">
    <source>
        <dbReference type="Pfam" id="PF00892"/>
    </source>
</evidence>
<feature type="transmembrane region" description="Helical" evidence="6">
    <location>
        <begin position="153"/>
        <end position="172"/>
    </location>
</feature>
<evidence type="ECO:0000256" key="4">
    <source>
        <dbReference type="ARBA" id="ARBA00022989"/>
    </source>
</evidence>
<evidence type="ECO:0000313" key="9">
    <source>
        <dbReference type="Proteomes" id="UP001597201"/>
    </source>
</evidence>
<dbReference type="Pfam" id="PF00892">
    <property type="entry name" value="EamA"/>
    <property type="match status" value="2"/>
</dbReference>
<feature type="transmembrane region" description="Helical" evidence="6">
    <location>
        <begin position="95"/>
        <end position="116"/>
    </location>
</feature>
<evidence type="ECO:0000256" key="1">
    <source>
        <dbReference type="ARBA" id="ARBA00004141"/>
    </source>
</evidence>
<evidence type="ECO:0000313" key="8">
    <source>
        <dbReference type="EMBL" id="MFD1314927.1"/>
    </source>
</evidence>
<feature type="domain" description="EamA" evidence="7">
    <location>
        <begin position="153"/>
        <end position="289"/>
    </location>
</feature>
<feature type="transmembrane region" description="Helical" evidence="6">
    <location>
        <begin position="184"/>
        <end position="202"/>
    </location>
</feature>
<sequence length="300" mass="33582">MSSRKIAFIFAFLASLFYGAAFTVAKDVMPTYIKPFGFILLRVSVAGLLFWLVGLTIKKEKIQTRDFIRIFLAAFFGCALNMLTFFKGLSMTTPISAAVIMVITPVLVLSFSALILKEKTTPLKILGIFIGLSGTLLLILYGQKLELGKSGMMGNFLVFFNAASYALYLILIRNLTQKYHPLTFAKWIYLFGFFLVLPFGFAELKQVNWQALPNAAWIGMGYIVLITTFLTYMFNMFALRELKATTLSIFIYLQPVIASIYAILVGSDSLNLIKVLATILIFTGVYLVTSKPKTKTRETT</sequence>
<name>A0ABW3XZB9_9FLAO</name>
<feature type="transmembrane region" description="Helical" evidence="6">
    <location>
        <begin position="123"/>
        <end position="141"/>
    </location>
</feature>
<dbReference type="Proteomes" id="UP001597201">
    <property type="component" value="Unassembled WGS sequence"/>
</dbReference>
<reference evidence="9" key="1">
    <citation type="journal article" date="2019" name="Int. J. Syst. Evol. Microbiol.">
        <title>The Global Catalogue of Microorganisms (GCM) 10K type strain sequencing project: providing services to taxonomists for standard genome sequencing and annotation.</title>
        <authorList>
            <consortium name="The Broad Institute Genomics Platform"/>
            <consortium name="The Broad Institute Genome Sequencing Center for Infectious Disease"/>
            <person name="Wu L."/>
            <person name="Ma J."/>
        </authorList>
    </citation>
    <scope>NUCLEOTIDE SEQUENCE [LARGE SCALE GENOMIC DNA]</scope>
    <source>
        <strain evidence="9">CCUG 61485</strain>
    </source>
</reference>
<dbReference type="PANTHER" id="PTHR32322:SF2">
    <property type="entry name" value="EAMA DOMAIN-CONTAINING PROTEIN"/>
    <property type="match status" value="1"/>
</dbReference>
<feature type="transmembrane region" description="Helical" evidence="6">
    <location>
        <begin position="35"/>
        <end position="55"/>
    </location>
</feature>
<keyword evidence="3 6" id="KW-0812">Transmembrane</keyword>
<dbReference type="RefSeq" id="WP_377176852.1">
    <property type="nucleotide sequence ID" value="NZ_JBHTMY010000002.1"/>
</dbReference>
<accession>A0ABW3XZB9</accession>
<comment type="subcellular location">
    <subcellularLocation>
        <location evidence="1">Membrane</location>
        <topology evidence="1">Multi-pass membrane protein</topology>
    </subcellularLocation>
</comment>
<dbReference type="SUPFAM" id="SSF103481">
    <property type="entry name" value="Multidrug resistance efflux transporter EmrE"/>
    <property type="match status" value="2"/>
</dbReference>
<protein>
    <submittedName>
        <fullName evidence="8">DMT family transporter</fullName>
    </submittedName>
</protein>
<dbReference type="InterPro" id="IPR050638">
    <property type="entry name" value="AA-Vitamin_Transporters"/>
</dbReference>
<evidence type="ECO:0000256" key="2">
    <source>
        <dbReference type="ARBA" id="ARBA00007362"/>
    </source>
</evidence>
<comment type="similarity">
    <text evidence="2">Belongs to the EamA transporter family.</text>
</comment>
<dbReference type="Gene3D" id="1.10.3730.20">
    <property type="match status" value="1"/>
</dbReference>
<feature type="transmembrane region" description="Helical" evidence="6">
    <location>
        <begin position="67"/>
        <end position="89"/>
    </location>
</feature>
<evidence type="ECO:0000256" key="6">
    <source>
        <dbReference type="SAM" id="Phobius"/>
    </source>
</evidence>
<organism evidence="8 9">
    <name type="scientific">Namhaeicola litoreus</name>
    <dbReference type="NCBI Taxonomy" id="1052145"/>
    <lineage>
        <taxon>Bacteria</taxon>
        <taxon>Pseudomonadati</taxon>
        <taxon>Bacteroidota</taxon>
        <taxon>Flavobacteriia</taxon>
        <taxon>Flavobacteriales</taxon>
        <taxon>Flavobacteriaceae</taxon>
        <taxon>Namhaeicola</taxon>
    </lineage>
</organism>
<dbReference type="InterPro" id="IPR000620">
    <property type="entry name" value="EamA_dom"/>
</dbReference>
<keyword evidence="5 6" id="KW-0472">Membrane</keyword>
<dbReference type="PANTHER" id="PTHR32322">
    <property type="entry name" value="INNER MEMBRANE TRANSPORTER"/>
    <property type="match status" value="1"/>
</dbReference>
<gene>
    <name evidence="8" type="ORF">ACFQ39_04820</name>
</gene>
<dbReference type="EMBL" id="JBHTMY010000002">
    <property type="protein sequence ID" value="MFD1314927.1"/>
    <property type="molecule type" value="Genomic_DNA"/>
</dbReference>
<feature type="domain" description="EamA" evidence="7">
    <location>
        <begin position="6"/>
        <end position="139"/>
    </location>
</feature>
<proteinExistence type="inferred from homology"/>
<feature type="transmembrane region" description="Helical" evidence="6">
    <location>
        <begin position="214"/>
        <end position="234"/>
    </location>
</feature>
<keyword evidence="4 6" id="KW-1133">Transmembrane helix</keyword>
<evidence type="ECO:0000256" key="5">
    <source>
        <dbReference type="ARBA" id="ARBA00023136"/>
    </source>
</evidence>